<comment type="caution">
    <text evidence="2">The sequence shown here is derived from an EMBL/GenBank/DDBJ whole genome shotgun (WGS) entry which is preliminary data.</text>
</comment>
<feature type="transmembrane region" description="Helical" evidence="1">
    <location>
        <begin position="12"/>
        <end position="45"/>
    </location>
</feature>
<dbReference type="Proteomes" id="UP000011625">
    <property type="component" value="Unassembled WGS sequence"/>
</dbReference>
<reference evidence="2 3" key="1">
    <citation type="journal article" date="2014" name="PLoS Genet.">
        <title>Phylogenetically driven sequencing of extremely halophilic archaea reveals strategies for static and dynamic osmo-response.</title>
        <authorList>
            <person name="Becker E.A."/>
            <person name="Seitzer P.M."/>
            <person name="Tritt A."/>
            <person name="Larsen D."/>
            <person name="Krusor M."/>
            <person name="Yao A.I."/>
            <person name="Wu D."/>
            <person name="Madern D."/>
            <person name="Eisen J.A."/>
            <person name="Darling A.E."/>
            <person name="Facciotti M.T."/>
        </authorList>
    </citation>
    <scope>NUCLEOTIDE SEQUENCE [LARGE SCALE GENOMIC DNA]</scope>
    <source>
        <strain evidence="2 3">DSM 8989</strain>
    </source>
</reference>
<organism evidence="2 3">
    <name type="scientific">Halococcus salifodinae DSM 8989</name>
    <dbReference type="NCBI Taxonomy" id="1227456"/>
    <lineage>
        <taxon>Archaea</taxon>
        <taxon>Methanobacteriati</taxon>
        <taxon>Methanobacteriota</taxon>
        <taxon>Stenosarchaea group</taxon>
        <taxon>Halobacteria</taxon>
        <taxon>Halobacteriales</taxon>
        <taxon>Halococcaceae</taxon>
        <taxon>Halococcus</taxon>
    </lineage>
</organism>
<protein>
    <submittedName>
        <fullName evidence="2">Uncharacterized protein</fullName>
    </submittedName>
</protein>
<name>M0MVX2_9EURY</name>
<dbReference type="PATRIC" id="fig|1227456.3.peg.3366"/>
<evidence type="ECO:0000313" key="3">
    <source>
        <dbReference type="Proteomes" id="UP000011625"/>
    </source>
</evidence>
<dbReference type="EMBL" id="AOME01000076">
    <property type="protein sequence ID" value="EMA49902.1"/>
    <property type="molecule type" value="Genomic_DNA"/>
</dbReference>
<dbReference type="STRING" id="1227456.C450_16555"/>
<dbReference type="RefSeq" id="WP_005045268.1">
    <property type="nucleotide sequence ID" value="NZ_AOME01000076.1"/>
</dbReference>
<sequence length="72" mass="7975">MSVAHQIMDVFISGLIAGLSSFLLSAFAPRLAVTIGVILASMYYFSRNPWGSQNGDAINDRLDDLYDQYLPF</sequence>
<keyword evidence="1" id="KW-0472">Membrane</keyword>
<keyword evidence="1" id="KW-1133">Transmembrane helix</keyword>
<accession>M0MVX2</accession>
<gene>
    <name evidence="2" type="ORF">C450_16555</name>
</gene>
<proteinExistence type="predicted"/>
<evidence type="ECO:0000256" key="1">
    <source>
        <dbReference type="SAM" id="Phobius"/>
    </source>
</evidence>
<dbReference type="AlphaFoldDB" id="M0MVX2"/>
<dbReference type="OrthoDB" id="211365at2157"/>
<keyword evidence="3" id="KW-1185">Reference proteome</keyword>
<evidence type="ECO:0000313" key="2">
    <source>
        <dbReference type="EMBL" id="EMA49902.1"/>
    </source>
</evidence>
<keyword evidence="1" id="KW-0812">Transmembrane</keyword>